<evidence type="ECO:0000313" key="2">
    <source>
        <dbReference type="EnsemblMetazoa" id="GPPI050301-PA"/>
    </source>
</evidence>
<keyword evidence="3" id="KW-1185">Reference proteome</keyword>
<reference evidence="2" key="2">
    <citation type="submission" date="2020-05" db="UniProtKB">
        <authorList>
            <consortium name="EnsemblMetazoa"/>
        </authorList>
    </citation>
    <scope>IDENTIFICATION</scope>
    <source>
        <strain evidence="2">IAEA</strain>
    </source>
</reference>
<dbReference type="EMBL" id="JXJN01026498">
    <property type="status" value="NOT_ANNOTATED_CDS"/>
    <property type="molecule type" value="Genomic_DNA"/>
</dbReference>
<dbReference type="EMBL" id="JXJN01026500">
    <property type="status" value="NOT_ANNOTATED_CDS"/>
    <property type="molecule type" value="Genomic_DNA"/>
</dbReference>
<name>A0A1B0C694_9MUSC</name>
<organism evidence="2 3">
    <name type="scientific">Glossina palpalis gambiensis</name>
    <dbReference type="NCBI Taxonomy" id="67801"/>
    <lineage>
        <taxon>Eukaryota</taxon>
        <taxon>Metazoa</taxon>
        <taxon>Ecdysozoa</taxon>
        <taxon>Arthropoda</taxon>
        <taxon>Hexapoda</taxon>
        <taxon>Insecta</taxon>
        <taxon>Pterygota</taxon>
        <taxon>Neoptera</taxon>
        <taxon>Endopterygota</taxon>
        <taxon>Diptera</taxon>
        <taxon>Brachycera</taxon>
        <taxon>Muscomorpha</taxon>
        <taxon>Hippoboscoidea</taxon>
        <taxon>Glossinidae</taxon>
        <taxon>Glossina</taxon>
    </lineage>
</organism>
<dbReference type="EMBL" id="JXJN01026499">
    <property type="status" value="NOT_ANNOTATED_CDS"/>
    <property type="molecule type" value="Genomic_DNA"/>
</dbReference>
<accession>A0A1B0C694</accession>
<keyword evidence="1" id="KW-1133">Transmembrane helix</keyword>
<dbReference type="Proteomes" id="UP000092460">
    <property type="component" value="Unassembled WGS sequence"/>
</dbReference>
<evidence type="ECO:0000256" key="1">
    <source>
        <dbReference type="SAM" id="Phobius"/>
    </source>
</evidence>
<dbReference type="AlphaFoldDB" id="A0A1B0C694"/>
<evidence type="ECO:0000313" key="3">
    <source>
        <dbReference type="Proteomes" id="UP000092460"/>
    </source>
</evidence>
<keyword evidence="1" id="KW-0812">Transmembrane</keyword>
<proteinExistence type="predicted"/>
<dbReference type="EnsemblMetazoa" id="GPPI050301-RA">
    <property type="protein sequence ID" value="GPPI050301-PA"/>
    <property type="gene ID" value="GPPI050301"/>
</dbReference>
<reference evidence="3" key="1">
    <citation type="submission" date="2015-01" db="EMBL/GenBank/DDBJ databases">
        <authorList>
            <person name="Aksoy S."/>
            <person name="Warren W."/>
            <person name="Wilson R.K."/>
        </authorList>
    </citation>
    <scope>NUCLEOTIDE SEQUENCE [LARGE SCALE GENOMIC DNA]</scope>
    <source>
        <strain evidence="3">IAEA</strain>
    </source>
</reference>
<sequence>MVRENGYSKTHVRENIMFVQFDSSHTSLHISENSTEYTALRNKGEYQISPSDYNMRQSAVKAKRSTNKPSDKQSKKKIVENLISSSSAEIPVDIGDSVATSISSRNVTEFGLKLIKRNLRDAGWLLILSVVTLDMSISERILDTVNGNRLKGEQTTSRSFKYLDLIRSNNIVFYMTASILTTATMTVMIKYGIISNLDRSMNEA</sequence>
<protein>
    <submittedName>
        <fullName evidence="2">Uncharacterized protein</fullName>
    </submittedName>
</protein>
<dbReference type="VEuPathDB" id="VectorBase:GPPI050301"/>
<keyword evidence="1" id="KW-0472">Membrane</keyword>
<feature type="transmembrane region" description="Helical" evidence="1">
    <location>
        <begin position="171"/>
        <end position="193"/>
    </location>
</feature>